<evidence type="ECO:0000256" key="5">
    <source>
        <dbReference type="ARBA" id="ARBA00023002"/>
    </source>
</evidence>
<keyword evidence="3 8" id="KW-0349">Heme</keyword>
<evidence type="ECO:0000256" key="1">
    <source>
        <dbReference type="ARBA" id="ARBA00001971"/>
    </source>
</evidence>
<evidence type="ECO:0000256" key="6">
    <source>
        <dbReference type="ARBA" id="ARBA00023004"/>
    </source>
</evidence>
<dbReference type="CDD" id="cd11058">
    <property type="entry name" value="CYP60B-like"/>
    <property type="match status" value="1"/>
</dbReference>
<dbReference type="Gene3D" id="1.10.630.10">
    <property type="entry name" value="Cytochrome P450"/>
    <property type="match status" value="1"/>
</dbReference>
<sequence>MEGSIIWPQVCAVRSTSDDNEFGKVPQWLYPTDTLSLLGANRENHRRQRRQLNHAFSTAALHEQEHIIMKYADQFISELTARVKGGEALNIVDWINYTTFDIIGDLCFADCFHSLDGDTSFVHNAFIGTIGTAYSRFLTQFPLLKAPLMLTLGSEEVNVALEAGKRNANLGRLKGKARMAMGAEPKDGRRDFATYMLREGKNGERVLSDDEVQALSGILVLAGSETTGTALAGFAYLIARNGDKKRVLQDEIRAAFTDEADINITNTARLEYMNAVIEETMRMYPPASTQTPRVSPGAQIEGLWLPRGTLIHHYSRATYRNPQNFTDPDMFQPERWLSPDHPRYNPRFAHDRKEVFRPFSAGARDCVGKNLAYAEMRVLASRLMYRFDIEVLPGQDDWIDTQRSTLIMLKPGLQVRLKVQPGLSLD</sequence>
<keyword evidence="7 9" id="KW-0503">Monooxygenase</keyword>
<keyword evidence="4 8" id="KW-0479">Metal-binding</keyword>
<keyword evidence="6 8" id="KW-0408">Iron</keyword>
<dbReference type="InterPro" id="IPR001128">
    <property type="entry name" value="Cyt_P450"/>
</dbReference>
<dbReference type="GO" id="GO:0016705">
    <property type="term" value="F:oxidoreductase activity, acting on paired donors, with incorporation or reduction of molecular oxygen"/>
    <property type="evidence" value="ECO:0007669"/>
    <property type="project" value="InterPro"/>
</dbReference>
<dbReference type="PROSITE" id="PS00086">
    <property type="entry name" value="CYTOCHROME_P450"/>
    <property type="match status" value="1"/>
</dbReference>
<dbReference type="PANTHER" id="PTHR24305:SF29">
    <property type="entry name" value="BENZOATE-PARA-HYDROXYLASE"/>
    <property type="match status" value="1"/>
</dbReference>
<keyword evidence="5 9" id="KW-0560">Oxidoreductase</keyword>
<dbReference type="InterPro" id="IPR050121">
    <property type="entry name" value="Cytochrome_P450_monoxygenase"/>
</dbReference>
<gene>
    <name evidence="10" type="ORF">LX32DRAFT_79682</name>
</gene>
<dbReference type="AlphaFoldDB" id="A0AAD9LXL5"/>
<feature type="binding site" description="axial binding residue" evidence="8">
    <location>
        <position position="366"/>
    </location>
    <ligand>
        <name>heme</name>
        <dbReference type="ChEBI" id="CHEBI:30413"/>
    </ligand>
    <ligandPart>
        <name>Fe</name>
        <dbReference type="ChEBI" id="CHEBI:18248"/>
    </ligandPart>
</feature>
<dbReference type="InterPro" id="IPR002401">
    <property type="entry name" value="Cyt_P450_E_grp-I"/>
</dbReference>
<dbReference type="PRINTS" id="PR00463">
    <property type="entry name" value="EP450I"/>
</dbReference>
<evidence type="ECO:0000256" key="9">
    <source>
        <dbReference type="RuleBase" id="RU000461"/>
    </source>
</evidence>
<evidence type="ECO:0000256" key="7">
    <source>
        <dbReference type="ARBA" id="ARBA00023033"/>
    </source>
</evidence>
<evidence type="ECO:0000256" key="2">
    <source>
        <dbReference type="ARBA" id="ARBA00010617"/>
    </source>
</evidence>
<dbReference type="GO" id="GO:0004497">
    <property type="term" value="F:monooxygenase activity"/>
    <property type="evidence" value="ECO:0007669"/>
    <property type="project" value="UniProtKB-KW"/>
</dbReference>
<comment type="cofactor">
    <cofactor evidence="1 8">
        <name>heme</name>
        <dbReference type="ChEBI" id="CHEBI:30413"/>
    </cofactor>
</comment>
<dbReference type="Pfam" id="PF00067">
    <property type="entry name" value="p450"/>
    <property type="match status" value="1"/>
</dbReference>
<dbReference type="EMBL" id="MU842951">
    <property type="protein sequence ID" value="KAK2024899.1"/>
    <property type="molecule type" value="Genomic_DNA"/>
</dbReference>
<evidence type="ECO:0000256" key="3">
    <source>
        <dbReference type="ARBA" id="ARBA00022617"/>
    </source>
</evidence>
<dbReference type="InterPro" id="IPR017972">
    <property type="entry name" value="Cyt_P450_CS"/>
</dbReference>
<accession>A0AAD9LXL5</accession>
<dbReference type="Proteomes" id="UP001232148">
    <property type="component" value="Unassembled WGS sequence"/>
</dbReference>
<dbReference type="GO" id="GO:0020037">
    <property type="term" value="F:heme binding"/>
    <property type="evidence" value="ECO:0007669"/>
    <property type="project" value="InterPro"/>
</dbReference>
<evidence type="ECO:0000256" key="8">
    <source>
        <dbReference type="PIRSR" id="PIRSR602401-1"/>
    </source>
</evidence>
<evidence type="ECO:0000313" key="11">
    <source>
        <dbReference type="Proteomes" id="UP001232148"/>
    </source>
</evidence>
<comment type="similarity">
    <text evidence="2 9">Belongs to the cytochrome P450 family.</text>
</comment>
<dbReference type="SUPFAM" id="SSF48264">
    <property type="entry name" value="Cytochrome P450"/>
    <property type="match status" value="1"/>
</dbReference>
<dbReference type="PRINTS" id="PR00385">
    <property type="entry name" value="P450"/>
</dbReference>
<name>A0AAD9LXL5_9PEZI</name>
<dbReference type="InterPro" id="IPR036396">
    <property type="entry name" value="Cyt_P450_sf"/>
</dbReference>
<proteinExistence type="inferred from homology"/>
<evidence type="ECO:0000256" key="4">
    <source>
        <dbReference type="ARBA" id="ARBA00022723"/>
    </source>
</evidence>
<keyword evidence="11" id="KW-1185">Reference proteome</keyword>
<organism evidence="10 11">
    <name type="scientific">Colletotrichum zoysiae</name>
    <dbReference type="NCBI Taxonomy" id="1216348"/>
    <lineage>
        <taxon>Eukaryota</taxon>
        <taxon>Fungi</taxon>
        <taxon>Dikarya</taxon>
        <taxon>Ascomycota</taxon>
        <taxon>Pezizomycotina</taxon>
        <taxon>Sordariomycetes</taxon>
        <taxon>Hypocreomycetidae</taxon>
        <taxon>Glomerellales</taxon>
        <taxon>Glomerellaceae</taxon>
        <taxon>Colletotrichum</taxon>
        <taxon>Colletotrichum graminicola species complex</taxon>
    </lineage>
</organism>
<evidence type="ECO:0000313" key="10">
    <source>
        <dbReference type="EMBL" id="KAK2024899.1"/>
    </source>
</evidence>
<protein>
    <submittedName>
        <fullName evidence="10">Cytochrome P450</fullName>
    </submittedName>
</protein>
<reference evidence="10" key="1">
    <citation type="submission" date="2021-06" db="EMBL/GenBank/DDBJ databases">
        <title>Comparative genomics, transcriptomics and evolutionary studies reveal genomic signatures of adaptation to plant cell wall in hemibiotrophic fungi.</title>
        <authorList>
            <consortium name="DOE Joint Genome Institute"/>
            <person name="Baroncelli R."/>
            <person name="Diaz J.F."/>
            <person name="Benocci T."/>
            <person name="Peng M."/>
            <person name="Battaglia E."/>
            <person name="Haridas S."/>
            <person name="Andreopoulos W."/>
            <person name="Labutti K."/>
            <person name="Pangilinan J."/>
            <person name="Floch G.L."/>
            <person name="Makela M.R."/>
            <person name="Henrissat B."/>
            <person name="Grigoriev I.V."/>
            <person name="Crouch J.A."/>
            <person name="De Vries R.P."/>
            <person name="Sukno S.A."/>
            <person name="Thon M.R."/>
        </authorList>
    </citation>
    <scope>NUCLEOTIDE SEQUENCE</scope>
    <source>
        <strain evidence="10">MAFF235873</strain>
    </source>
</reference>
<comment type="caution">
    <text evidence="10">The sequence shown here is derived from an EMBL/GenBank/DDBJ whole genome shotgun (WGS) entry which is preliminary data.</text>
</comment>
<dbReference type="GO" id="GO:0005506">
    <property type="term" value="F:iron ion binding"/>
    <property type="evidence" value="ECO:0007669"/>
    <property type="project" value="InterPro"/>
</dbReference>
<dbReference type="PANTHER" id="PTHR24305">
    <property type="entry name" value="CYTOCHROME P450"/>
    <property type="match status" value="1"/>
</dbReference>